<feature type="compositionally biased region" description="Low complexity" evidence="1">
    <location>
        <begin position="1764"/>
        <end position="1773"/>
    </location>
</feature>
<dbReference type="Gramene" id="PNW72128">
    <property type="protein sequence ID" value="PNW72128"/>
    <property type="gene ID" value="CHLRE_16g681351v5"/>
</dbReference>
<feature type="compositionally biased region" description="Low complexity" evidence="1">
    <location>
        <begin position="727"/>
        <end position="744"/>
    </location>
</feature>
<evidence type="ECO:0000313" key="2">
    <source>
        <dbReference type="EMBL" id="PNW72128.1"/>
    </source>
</evidence>
<feature type="region of interest" description="Disordered" evidence="1">
    <location>
        <begin position="927"/>
        <end position="947"/>
    </location>
</feature>
<feature type="region of interest" description="Disordered" evidence="1">
    <location>
        <begin position="271"/>
        <end position="374"/>
    </location>
</feature>
<feature type="compositionally biased region" description="Low complexity" evidence="1">
    <location>
        <begin position="927"/>
        <end position="941"/>
    </location>
</feature>
<dbReference type="ExpressionAtlas" id="A0A2K3CV24">
    <property type="expression patterns" value="baseline"/>
</dbReference>
<feature type="region of interest" description="Disordered" evidence="1">
    <location>
        <begin position="1284"/>
        <end position="1359"/>
    </location>
</feature>
<dbReference type="InParanoid" id="A0A2K3CV24"/>
<feature type="compositionally biased region" description="Low complexity" evidence="1">
    <location>
        <begin position="1340"/>
        <end position="1355"/>
    </location>
</feature>
<dbReference type="GO" id="GO:0003713">
    <property type="term" value="F:transcription coactivator activity"/>
    <property type="evidence" value="ECO:0000318"/>
    <property type="project" value="GO_Central"/>
</dbReference>
<evidence type="ECO:0000313" key="3">
    <source>
        <dbReference type="Proteomes" id="UP000006906"/>
    </source>
</evidence>
<feature type="region of interest" description="Disordered" evidence="1">
    <location>
        <begin position="414"/>
        <end position="484"/>
    </location>
</feature>
<dbReference type="RefSeq" id="XP_042916008.1">
    <property type="nucleotide sequence ID" value="XM_043071429.1"/>
</dbReference>
<feature type="region of interest" description="Disordered" evidence="1">
    <location>
        <begin position="1669"/>
        <end position="1691"/>
    </location>
</feature>
<protein>
    <submittedName>
        <fullName evidence="2">Uncharacterized protein</fullName>
    </submittedName>
</protein>
<dbReference type="EMBL" id="CM008977">
    <property type="protein sequence ID" value="PNW72128.1"/>
    <property type="molecule type" value="Genomic_DNA"/>
</dbReference>
<dbReference type="GeneID" id="5717555"/>
<gene>
    <name evidence="2" type="ORF">CHLRE_16g681351v5</name>
</gene>
<dbReference type="GO" id="GO:0016592">
    <property type="term" value="C:mediator complex"/>
    <property type="evidence" value="ECO:0000318"/>
    <property type="project" value="GO_Central"/>
</dbReference>
<feature type="compositionally biased region" description="Low complexity" evidence="1">
    <location>
        <begin position="634"/>
        <end position="655"/>
    </location>
</feature>
<feature type="region of interest" description="Disordered" evidence="1">
    <location>
        <begin position="624"/>
        <end position="657"/>
    </location>
</feature>
<feature type="region of interest" description="Disordered" evidence="1">
    <location>
        <begin position="715"/>
        <end position="768"/>
    </location>
</feature>
<dbReference type="GO" id="GO:0045944">
    <property type="term" value="P:positive regulation of transcription by RNA polymerase II"/>
    <property type="evidence" value="ECO:0000318"/>
    <property type="project" value="GO_Central"/>
</dbReference>
<dbReference type="KEGG" id="cre:CHLRE_16g681351v5"/>
<sequence>MATIAAPSAQSAPSLPPALLNAGTYLPLSPTELSLNTSACRVLTSTSAAPGSIFVSCLCAGCTVRPLDLLHRDGGTVLSLDRWIEHVSGVACGAGDLATALDIVAVRQQQATGGAASLVPLRSWLRAASAHMGGAGLMRRQVSIYWFSIDSDDNDPGLPPPPSQRQTAAAGPKQPAGAWRAASVVSYDPNTTVWTIKYHTDSKRHHSTVLLPLCGVHFARNPPAPGARPRCMPEGVGPLPAVLLLPAAAEEQDGGLHFPATASPWHMPSAYAAQQQPHHHQQQPQAPAAVAHLQQQQQQQLYGAAATPAPGHAADGRPTAAGPGGGVLPSWAPSRQSGADAAVQQQDNMSSSGLPAASVAHHHGSNATPAAAAERSTAFAANPGGAAGVRAAQSSGATEALVWSTTEALRQAALQSAASGPQSVPADDGGGGTGAPGPVMAPLARAAERTDAHQTVDAGAGTAPHPPVDSGLASAPEGSGPGPNQQLLALLPCFAQSAPAVVGATASAGNAGALGPGSATTSAAAVGNEAAGAAHVVGVGALGLDGSSADAATTGAGAGGHSAAGVNVARAGSSSRLLGHQMTTFAMAAMPSGAGSLGLMGLNSGGSSLPGQEYQQQQLPLPPHQHSLQHQHLHQQPQQPAAAAATQGPQQAQQQFSSYEQLLQSGAMFNPWAAAVAAGVYAPPQQQQTGAFTYNAQQPAGSAAAIWPGPLMVHQLPQQSVPPPPSLQQLQRQPSTASVMSVPDVPMPPAVRPRTSSHTSGPGMAGSGGGGILRTASYSVISGATAAATTAQDMAQQASMATGGVSSGPSASAVSSGGLGAGPGVLALGFGGRRASSLLATPSDAGRNVGIAVAAEMGSGSGGTPGPGVLMTSSWARDAASTAAAAAAAATSAGQQQGGGALPHAGHHATATPANAALHFSSRGVTTAAAGGSSDAPPAVGAAGGMQPRSNPLTNALISGAAAGAAAAAGDAAAVHVGAAAPTGALFSASAHQTTYVPFYGCMRSGYDIREPAAMTQQDLEAAAAAARWSAPVGDLAPDAMDSAAAGHTTGASALATGGSGFGSRVLSFCGDGGGVRGRGNWQVQNLRQLALNTATGAQVAVARDADGRAVYSNRAGAGAGAAAGTDAEDVLGSLMMMGDSDSDEEADELLAQLLQQHPLDDIPAGLSQHQQLQSLTADAAGAGDGGDASMHQGIGQSLLAGRGAAGAGMGGSAEGAVAAAVATIAAAGRRGALTAGAAVPGVAGGGTYAIPGGNGCAPSTTNEPRVGLTRVGPPRSVSCGAAVVGSGGGGSGQGGLGVGMPLGTTDEEDLVDEEGNRDDTSPQQEEGSVGKRARPPPAAAAATEPTAPTAPVARSGGGSQQVAGLLLQPRPFLAAFAPPPMGLLAMGLGLGLPSPLPDRDVHTAPPSVMDWEGVMPSELNVASGGGTAAPPSTAYTAAARPLLYGGASGSGSVLIGMSASVAGSSSAASAAAANAAALQSESGAASTGRSSLLISSSGAAGVGMSAAALAARQVSGASAMPSHVLDSGWADAYMAGGGGGPVAPSAAAQAAAAAAGGGGAAVAGARADVASGSSNGLLYQLSGAGGPMPLPSPGHKRTREESRAALLPAAATGAVGLAAGLAAVPTSTAGNSSCWGDDALLSLHRIQSLDHPAIQSLNLHTPSPSPTLLLPAAGAGMQQQGNLSQQHQQPYYATASAAPQLPGAAGLAGGAYHSGPGGVGIHYASSGAALASRQAMTLMMSLHQQHHRHQQQTPTGLGGTGAGAAPTALAPAGSGGASGAGRLSLSRLVAPASPSLATPGALPPPQQPQEPQQPPPQQ</sequence>
<feature type="compositionally biased region" description="Pro residues" evidence="1">
    <location>
        <begin position="1802"/>
        <end position="1819"/>
    </location>
</feature>
<proteinExistence type="predicted"/>
<feature type="compositionally biased region" description="Gly residues" evidence="1">
    <location>
        <begin position="1286"/>
        <end position="1301"/>
    </location>
</feature>
<keyword evidence="3" id="KW-1185">Reference proteome</keyword>
<feature type="region of interest" description="Disordered" evidence="1">
    <location>
        <begin position="155"/>
        <end position="175"/>
    </location>
</feature>
<evidence type="ECO:0000256" key="1">
    <source>
        <dbReference type="SAM" id="MobiDB-lite"/>
    </source>
</evidence>
<accession>A0A2K3CV24</accession>
<reference evidence="2 3" key="1">
    <citation type="journal article" date="2007" name="Science">
        <title>The Chlamydomonas genome reveals the evolution of key animal and plant functions.</title>
        <authorList>
            <person name="Merchant S.S."/>
            <person name="Prochnik S.E."/>
            <person name="Vallon O."/>
            <person name="Harris E.H."/>
            <person name="Karpowicz S.J."/>
            <person name="Witman G.B."/>
            <person name="Terry A."/>
            <person name="Salamov A."/>
            <person name="Fritz-Laylin L.K."/>
            <person name="Marechal-Drouard L."/>
            <person name="Marshall W.F."/>
            <person name="Qu L.H."/>
            <person name="Nelson D.R."/>
            <person name="Sanderfoot A.A."/>
            <person name="Spalding M.H."/>
            <person name="Kapitonov V.V."/>
            <person name="Ren Q."/>
            <person name="Ferris P."/>
            <person name="Lindquist E."/>
            <person name="Shapiro H."/>
            <person name="Lucas S.M."/>
            <person name="Grimwood J."/>
            <person name="Schmutz J."/>
            <person name="Cardol P."/>
            <person name="Cerutti H."/>
            <person name="Chanfreau G."/>
            <person name="Chen C.L."/>
            <person name="Cognat V."/>
            <person name="Croft M.T."/>
            <person name="Dent R."/>
            <person name="Dutcher S."/>
            <person name="Fernandez E."/>
            <person name="Fukuzawa H."/>
            <person name="Gonzalez-Ballester D."/>
            <person name="Gonzalez-Halphen D."/>
            <person name="Hallmann A."/>
            <person name="Hanikenne M."/>
            <person name="Hippler M."/>
            <person name="Inwood W."/>
            <person name="Jabbari K."/>
            <person name="Kalanon M."/>
            <person name="Kuras R."/>
            <person name="Lefebvre P.A."/>
            <person name="Lemaire S.D."/>
            <person name="Lobanov A.V."/>
            <person name="Lohr M."/>
            <person name="Manuell A."/>
            <person name="Meier I."/>
            <person name="Mets L."/>
            <person name="Mittag M."/>
            <person name="Mittelmeier T."/>
            <person name="Moroney J.V."/>
            <person name="Moseley J."/>
            <person name="Napoli C."/>
            <person name="Nedelcu A.M."/>
            <person name="Niyogi K."/>
            <person name="Novoselov S.V."/>
            <person name="Paulsen I.T."/>
            <person name="Pazour G."/>
            <person name="Purton S."/>
            <person name="Ral J.P."/>
            <person name="Riano-Pachon D.M."/>
            <person name="Riekhof W."/>
            <person name="Rymarquis L."/>
            <person name="Schroda M."/>
            <person name="Stern D."/>
            <person name="Umen J."/>
            <person name="Willows R."/>
            <person name="Wilson N."/>
            <person name="Zimmer S.L."/>
            <person name="Allmer J."/>
            <person name="Balk J."/>
            <person name="Bisova K."/>
            <person name="Chen C.J."/>
            <person name="Elias M."/>
            <person name="Gendler K."/>
            <person name="Hauser C."/>
            <person name="Lamb M.R."/>
            <person name="Ledford H."/>
            <person name="Long J.C."/>
            <person name="Minagawa J."/>
            <person name="Page M.D."/>
            <person name="Pan J."/>
            <person name="Pootakham W."/>
            <person name="Roje S."/>
            <person name="Rose A."/>
            <person name="Stahlberg E."/>
            <person name="Terauchi A.M."/>
            <person name="Yang P."/>
            <person name="Ball S."/>
            <person name="Bowler C."/>
            <person name="Dieckmann C.L."/>
            <person name="Gladyshev V.N."/>
            <person name="Green P."/>
            <person name="Jorgensen R."/>
            <person name="Mayfield S."/>
            <person name="Mueller-Roeber B."/>
            <person name="Rajamani S."/>
            <person name="Sayre R.T."/>
            <person name="Brokstein P."/>
            <person name="Dubchak I."/>
            <person name="Goodstein D."/>
            <person name="Hornick L."/>
            <person name="Huang Y.W."/>
            <person name="Jhaveri J."/>
            <person name="Luo Y."/>
            <person name="Martinez D."/>
            <person name="Ngau W.C."/>
            <person name="Otillar B."/>
            <person name="Poliakov A."/>
            <person name="Porter A."/>
            <person name="Szajkowski L."/>
            <person name="Werner G."/>
            <person name="Zhou K."/>
            <person name="Grigoriev I.V."/>
            <person name="Rokhsar D.S."/>
            <person name="Grossman A.R."/>
        </authorList>
    </citation>
    <scope>NUCLEOTIDE SEQUENCE [LARGE SCALE GENOMIC DNA]</scope>
    <source>
        <strain evidence="3">CC-503</strain>
    </source>
</reference>
<feature type="compositionally biased region" description="Low complexity" evidence="1">
    <location>
        <begin position="271"/>
        <end position="313"/>
    </location>
</feature>
<organism evidence="2 3">
    <name type="scientific">Chlamydomonas reinhardtii</name>
    <name type="common">Chlamydomonas smithii</name>
    <dbReference type="NCBI Taxonomy" id="3055"/>
    <lineage>
        <taxon>Eukaryota</taxon>
        <taxon>Viridiplantae</taxon>
        <taxon>Chlorophyta</taxon>
        <taxon>core chlorophytes</taxon>
        <taxon>Chlorophyceae</taxon>
        <taxon>CS clade</taxon>
        <taxon>Chlamydomonadales</taxon>
        <taxon>Chlamydomonadaceae</taxon>
        <taxon>Chlamydomonas</taxon>
    </lineage>
</organism>
<feature type="compositionally biased region" description="Polar residues" evidence="1">
    <location>
        <begin position="333"/>
        <end position="353"/>
    </location>
</feature>
<name>A0A2K3CV24_CHLRE</name>
<feature type="region of interest" description="Disordered" evidence="1">
    <location>
        <begin position="1743"/>
        <end position="1819"/>
    </location>
</feature>
<dbReference type="Proteomes" id="UP000006906">
    <property type="component" value="Chromosome 16"/>
</dbReference>
<dbReference type="OrthoDB" id="550239at2759"/>
<feature type="compositionally biased region" description="Acidic residues" evidence="1">
    <location>
        <begin position="1306"/>
        <end position="1317"/>
    </location>
</feature>